<dbReference type="GO" id="GO:0046872">
    <property type="term" value="F:metal ion binding"/>
    <property type="evidence" value="ECO:0007669"/>
    <property type="project" value="UniProtKB-KW"/>
</dbReference>
<feature type="binding site" evidence="5">
    <location>
        <position position="439"/>
    </location>
    <ligand>
        <name>Zn(2+)</name>
        <dbReference type="ChEBI" id="CHEBI:29105"/>
        <label>1</label>
    </ligand>
</feature>
<dbReference type="EC" id="3.1.4.-" evidence="6"/>
<feature type="binding site" evidence="5">
    <location>
        <position position="439"/>
    </location>
    <ligand>
        <name>Zn(2+)</name>
        <dbReference type="ChEBI" id="CHEBI:29105"/>
        <label>2</label>
    </ligand>
</feature>
<dbReference type="InterPro" id="IPR002073">
    <property type="entry name" value="PDEase_catalytic_dom"/>
</dbReference>
<feature type="domain" description="PDEase" evidence="7">
    <location>
        <begin position="306"/>
        <end position="643"/>
    </location>
</feature>
<dbReference type="OrthoDB" id="546632at2759"/>
<name>A0A0S4IRJ2_BODSA</name>
<proteinExistence type="inferred from homology"/>
<evidence type="ECO:0000256" key="3">
    <source>
        <dbReference type="PIRSR" id="PIRSR623088-1"/>
    </source>
</evidence>
<dbReference type="VEuPathDB" id="TriTrypDB:BSAL_58995"/>
<dbReference type="OMA" id="CTENKEY"/>
<dbReference type="AlphaFoldDB" id="A0A0S4IRJ2"/>
<evidence type="ECO:0000256" key="2">
    <source>
        <dbReference type="ARBA" id="ARBA00022801"/>
    </source>
</evidence>
<feature type="binding site" evidence="4">
    <location>
        <position position="603"/>
    </location>
    <ligand>
        <name>AMP</name>
        <dbReference type="ChEBI" id="CHEBI:456215"/>
    </ligand>
</feature>
<feature type="binding site" evidence="5">
    <location>
        <position position="400"/>
    </location>
    <ligand>
        <name>Zn(2+)</name>
        <dbReference type="ChEBI" id="CHEBI:29105"/>
        <label>1</label>
    </ligand>
</feature>
<evidence type="ECO:0000259" key="7">
    <source>
        <dbReference type="PROSITE" id="PS51845"/>
    </source>
</evidence>
<comment type="similarity">
    <text evidence="6">Belongs to the cyclic nucleotide phosphodiesterase family.</text>
</comment>
<evidence type="ECO:0000256" key="6">
    <source>
        <dbReference type="RuleBase" id="RU363067"/>
    </source>
</evidence>
<feature type="binding site" evidence="4">
    <location>
        <position position="550"/>
    </location>
    <ligand>
        <name>AMP</name>
        <dbReference type="ChEBI" id="CHEBI:456215"/>
    </ligand>
</feature>
<feature type="binding site" evidence="4">
    <location>
        <position position="439"/>
    </location>
    <ligand>
        <name>AMP</name>
        <dbReference type="ChEBI" id="CHEBI:456215"/>
    </ligand>
</feature>
<dbReference type="PROSITE" id="PS00126">
    <property type="entry name" value="PDEASE_I_1"/>
    <property type="match status" value="1"/>
</dbReference>
<dbReference type="Proteomes" id="UP000051952">
    <property type="component" value="Unassembled WGS sequence"/>
</dbReference>
<feature type="active site" description="Proton donor" evidence="3">
    <location>
        <position position="396"/>
    </location>
</feature>
<protein>
    <recommendedName>
        <fullName evidence="6">Phosphodiesterase</fullName>
        <ecNumber evidence="6">3.1.4.-</ecNumber>
    </recommendedName>
</protein>
<dbReference type="SUPFAM" id="SSF109604">
    <property type="entry name" value="HD-domain/PDEase-like"/>
    <property type="match status" value="1"/>
</dbReference>
<evidence type="ECO:0000256" key="5">
    <source>
        <dbReference type="PIRSR" id="PIRSR623088-3"/>
    </source>
</evidence>
<keyword evidence="2 6" id="KW-0378">Hydrolase</keyword>
<dbReference type="PRINTS" id="PR00387">
    <property type="entry name" value="PDIESTERASE1"/>
</dbReference>
<sequence length="643" mass="71497">MGCGASADKPAVAAAAPKKKGASESDSKVRYLGDLGAVACVTDDKQLGQLVLVAFVAEDGNTVFSATAPAGNRVFVATFSDDDFSNLKDAQGVTLAMAAVYKSIATECLKGKARISMQESICTATFNITSVKDAKANQPLTVSMDLVAQSFPQARQQYFLVPLALMIQKKRNNAEEKDKEIKTSRMQMQSVVWSASLSRNKAVVDRVQPVIFPLREQGAAQSKATAEVVAKVEQTERRIRRLTTNRAALTKPQLDSLYEEGGAQPYVHLPDSEEHHPHHRMPDDFLLDWIKGELPLKEGVTLATLSRCPTDPALANLYNSANGAAAQDVMKAFAKLDEWDMSVFDIEKATGGQALFTTAYAILYKLGLVSHFNIDDKVLRNFLSAVQAGYHPNAYHNSTHGADVTQVNYFIVTKGGLMDKCRLSKEELLAAMLAGTIHDYDHPGFNNNFHTRTNAYLSTLYNDRSILENHHCACVTEIMRLPKYNILQTLTDDQRRVVRDTMLEMVLATDMGNHAKIFSAFRRRIAEGPEWHEKKDDIFLALSMSIKMADISNCGRPGFLYLEWAKNISAEFYGQGDAEERRSLSISPFMDRRKDKTDFPKGQISFMNYVVVPMFEAVAEFLPPVEVALQHCTENKEYWQSQS</sequence>
<dbReference type="InterPro" id="IPR036971">
    <property type="entry name" value="PDEase_catalytic_dom_sf"/>
</dbReference>
<dbReference type="EMBL" id="CYKH01000238">
    <property type="protein sequence ID" value="CUF07936.1"/>
    <property type="molecule type" value="Genomic_DNA"/>
</dbReference>
<evidence type="ECO:0000313" key="8">
    <source>
        <dbReference type="EMBL" id="CUF07936.1"/>
    </source>
</evidence>
<evidence type="ECO:0000256" key="4">
    <source>
        <dbReference type="PIRSR" id="PIRSR623088-2"/>
    </source>
</evidence>
<feature type="binding site" evidence="4">
    <location>
        <begin position="396"/>
        <end position="400"/>
    </location>
    <ligand>
        <name>AMP</name>
        <dbReference type="ChEBI" id="CHEBI:456215"/>
    </ligand>
</feature>
<dbReference type="GO" id="GO:0007165">
    <property type="term" value="P:signal transduction"/>
    <property type="evidence" value="ECO:0007669"/>
    <property type="project" value="InterPro"/>
</dbReference>
<dbReference type="PANTHER" id="PTHR11347">
    <property type="entry name" value="CYCLIC NUCLEOTIDE PHOSPHODIESTERASE"/>
    <property type="match status" value="1"/>
</dbReference>
<evidence type="ECO:0000256" key="1">
    <source>
        <dbReference type="ARBA" id="ARBA00022723"/>
    </source>
</evidence>
<gene>
    <name evidence="8" type="ORF">BSAL_58995</name>
</gene>
<evidence type="ECO:0000313" key="9">
    <source>
        <dbReference type="Proteomes" id="UP000051952"/>
    </source>
</evidence>
<feature type="binding site" evidence="5">
    <location>
        <position position="438"/>
    </location>
    <ligand>
        <name>Zn(2+)</name>
        <dbReference type="ChEBI" id="CHEBI:29105"/>
        <label>1</label>
    </ligand>
</feature>
<accession>A0A0S4IRJ2</accession>
<dbReference type="Pfam" id="PF00233">
    <property type="entry name" value="PDEase_I"/>
    <property type="match status" value="1"/>
</dbReference>
<dbReference type="InterPro" id="IPR023088">
    <property type="entry name" value="PDEase"/>
</dbReference>
<reference evidence="9" key="1">
    <citation type="submission" date="2015-09" db="EMBL/GenBank/DDBJ databases">
        <authorList>
            <consortium name="Pathogen Informatics"/>
        </authorList>
    </citation>
    <scope>NUCLEOTIDE SEQUENCE [LARGE SCALE GENOMIC DNA]</scope>
    <source>
        <strain evidence="9">Lake Konstanz</strain>
    </source>
</reference>
<keyword evidence="9" id="KW-1185">Reference proteome</keyword>
<dbReference type="GO" id="GO:0004114">
    <property type="term" value="F:3',5'-cyclic-nucleotide phosphodiesterase activity"/>
    <property type="evidence" value="ECO:0007669"/>
    <property type="project" value="InterPro"/>
</dbReference>
<dbReference type="PROSITE" id="PS51845">
    <property type="entry name" value="PDEASE_I_2"/>
    <property type="match status" value="1"/>
</dbReference>
<dbReference type="InterPro" id="IPR023174">
    <property type="entry name" value="PDEase_CS"/>
</dbReference>
<organism evidence="8 9">
    <name type="scientific">Bodo saltans</name>
    <name type="common">Flagellated protozoan</name>
    <dbReference type="NCBI Taxonomy" id="75058"/>
    <lineage>
        <taxon>Eukaryota</taxon>
        <taxon>Discoba</taxon>
        <taxon>Euglenozoa</taxon>
        <taxon>Kinetoplastea</taxon>
        <taxon>Metakinetoplastina</taxon>
        <taxon>Eubodonida</taxon>
        <taxon>Bodonidae</taxon>
        <taxon>Bodo</taxon>
    </lineage>
</organism>
<keyword evidence="1 5" id="KW-0479">Metal-binding</keyword>
<dbReference type="Gene3D" id="1.10.1300.10">
    <property type="entry name" value="3'5'-cyclic nucleotide phosphodiesterase, catalytic domain"/>
    <property type="match status" value="1"/>
</dbReference>
<comment type="cofactor">
    <cofactor evidence="6">
        <name>a divalent metal cation</name>
        <dbReference type="ChEBI" id="CHEBI:60240"/>
    </cofactor>
    <text evidence="6">Binds 2 divalent metal cations per subunit. Site 1 may preferentially bind zinc ions, while site 2 has a preference for magnesium and/or manganese ions.</text>
</comment>
<feature type="binding site" evidence="5">
    <location>
        <position position="550"/>
    </location>
    <ligand>
        <name>Zn(2+)</name>
        <dbReference type="ChEBI" id="CHEBI:29105"/>
        <label>1</label>
    </ligand>
</feature>